<gene>
    <name evidence="1" type="ORF">PDESU_06407</name>
</gene>
<organism evidence="1 2">
    <name type="scientific">Pontiella desulfatans</name>
    <dbReference type="NCBI Taxonomy" id="2750659"/>
    <lineage>
        <taxon>Bacteria</taxon>
        <taxon>Pseudomonadati</taxon>
        <taxon>Kiritimatiellota</taxon>
        <taxon>Kiritimatiellia</taxon>
        <taxon>Kiritimatiellales</taxon>
        <taxon>Pontiellaceae</taxon>
        <taxon>Pontiella</taxon>
    </lineage>
</organism>
<name>A0A6C2UCH2_PONDE</name>
<dbReference type="EMBL" id="CAAHFG010000005">
    <property type="protein sequence ID" value="VGO17805.1"/>
    <property type="molecule type" value="Genomic_DNA"/>
</dbReference>
<accession>A0A6C2UCH2</accession>
<keyword evidence="2" id="KW-1185">Reference proteome</keyword>
<evidence type="ECO:0000313" key="2">
    <source>
        <dbReference type="Proteomes" id="UP000366872"/>
    </source>
</evidence>
<protein>
    <recommendedName>
        <fullName evidence="3">CopG-like ribbon-helix-helix domain-containing protein</fullName>
    </recommendedName>
</protein>
<dbReference type="InterPro" id="IPR010985">
    <property type="entry name" value="Ribbon_hlx_hlx"/>
</dbReference>
<reference evidence="1 2" key="1">
    <citation type="submission" date="2019-04" db="EMBL/GenBank/DDBJ databases">
        <authorList>
            <person name="Van Vliet M D."/>
        </authorList>
    </citation>
    <scope>NUCLEOTIDE SEQUENCE [LARGE SCALE GENOMIC DNA]</scope>
    <source>
        <strain evidence="1 2">F1</strain>
    </source>
</reference>
<evidence type="ECO:0008006" key="3">
    <source>
        <dbReference type="Google" id="ProtNLM"/>
    </source>
</evidence>
<evidence type="ECO:0000313" key="1">
    <source>
        <dbReference type="EMBL" id="VGO17805.1"/>
    </source>
</evidence>
<dbReference type="AlphaFoldDB" id="A0A6C2UCH2"/>
<dbReference type="SUPFAM" id="SSF47598">
    <property type="entry name" value="Ribbon-helix-helix"/>
    <property type="match status" value="1"/>
</dbReference>
<sequence length="80" mass="9081">MPSLQVREMPAVLYGTLQEHAKREHRSLAQQAVVTLARGMELTVDPRERRQALLARIKEAHLPALELPDAADMVKEDRAR</sequence>
<dbReference type="Proteomes" id="UP000366872">
    <property type="component" value="Unassembled WGS sequence"/>
</dbReference>
<dbReference type="RefSeq" id="WP_136083270.1">
    <property type="nucleotide sequence ID" value="NZ_CAAHFG010000005.1"/>
</dbReference>
<dbReference type="GO" id="GO:0006355">
    <property type="term" value="P:regulation of DNA-templated transcription"/>
    <property type="evidence" value="ECO:0007669"/>
    <property type="project" value="InterPro"/>
</dbReference>
<proteinExistence type="predicted"/>